<feature type="transmembrane region" description="Helical" evidence="1">
    <location>
        <begin position="105"/>
        <end position="125"/>
    </location>
</feature>
<gene>
    <name evidence="2" type="ORF">KGB56_16925</name>
</gene>
<evidence type="ECO:0000256" key="1">
    <source>
        <dbReference type="SAM" id="Phobius"/>
    </source>
</evidence>
<name>A0ABX8AM96_9HYPH</name>
<proteinExistence type="predicted"/>
<sequence>MTSNELSNFYLVMAVLSLVVGYFIGAKKNQNYQIEHPESESYTWGYTYAFAGIVFSIITIVHFLYIMNVRGYYYRVQDYAFLMSCYSAITLLPAVFAARRNPYGFVVQTLLSLNPLFWLVNYIYIKKRWLGLLPNRADGTLVERSYRWYRQLDYLQRTCLTGGIVWMIIVLAFFEIFEPFGRYLSDDEVLQIAFVMFVPPAALFLVRTLFLIEKRRK</sequence>
<evidence type="ECO:0008006" key="4">
    <source>
        <dbReference type="Google" id="ProtNLM"/>
    </source>
</evidence>
<protein>
    <recommendedName>
        <fullName evidence="4">DUF1295 domain-containing protein</fullName>
    </recommendedName>
</protein>
<reference evidence="2 3" key="1">
    <citation type="journal article" date="2021" name="Angew. Chem. Int. Ed. Engl.">
        <title>A novel family of nonribosomal peptides modulate collective behavior in Pseudovibrio bacteria isolated from marine sponges.</title>
        <authorList>
            <person name="Ioca L.P."/>
            <person name="Dai Y."/>
            <person name="Kunakom S."/>
            <person name="Diaz-Espinosa J."/>
            <person name="Krunic A."/>
            <person name="Crnkovic C.M."/>
            <person name="Orjala J."/>
            <person name="Sanchez L.M."/>
            <person name="Ferreira A.G."/>
            <person name="Berlinck R.G.S."/>
            <person name="Eustaquio A.S."/>
        </authorList>
    </citation>
    <scope>NUCLEOTIDE SEQUENCE [LARGE SCALE GENOMIC DNA]</scope>
    <source>
        <strain evidence="2 3">Ab134</strain>
    </source>
</reference>
<keyword evidence="1" id="KW-0472">Membrane</keyword>
<dbReference type="Proteomes" id="UP000680706">
    <property type="component" value="Chromosome"/>
</dbReference>
<organism evidence="2 3">
    <name type="scientific">Pseudovibrio brasiliensis</name>
    <dbReference type="NCBI Taxonomy" id="1898042"/>
    <lineage>
        <taxon>Bacteria</taxon>
        <taxon>Pseudomonadati</taxon>
        <taxon>Pseudomonadota</taxon>
        <taxon>Alphaproteobacteria</taxon>
        <taxon>Hyphomicrobiales</taxon>
        <taxon>Stappiaceae</taxon>
        <taxon>Pseudovibrio</taxon>
    </lineage>
</organism>
<feature type="transmembrane region" description="Helical" evidence="1">
    <location>
        <begin position="154"/>
        <end position="177"/>
    </location>
</feature>
<accession>A0ABX8AM96</accession>
<keyword evidence="1" id="KW-0812">Transmembrane</keyword>
<dbReference type="RefSeq" id="WP_075700611.1">
    <property type="nucleotide sequence ID" value="NZ_CP074126.1"/>
</dbReference>
<feature type="transmembrane region" description="Helical" evidence="1">
    <location>
        <begin position="189"/>
        <end position="212"/>
    </location>
</feature>
<dbReference type="EMBL" id="CP074126">
    <property type="protein sequence ID" value="QUS55030.1"/>
    <property type="molecule type" value="Genomic_DNA"/>
</dbReference>
<feature type="transmembrane region" description="Helical" evidence="1">
    <location>
        <begin position="79"/>
        <end position="99"/>
    </location>
</feature>
<keyword evidence="3" id="KW-1185">Reference proteome</keyword>
<feature type="transmembrane region" description="Helical" evidence="1">
    <location>
        <begin position="7"/>
        <end position="25"/>
    </location>
</feature>
<keyword evidence="1" id="KW-1133">Transmembrane helix</keyword>
<evidence type="ECO:0000313" key="3">
    <source>
        <dbReference type="Proteomes" id="UP000680706"/>
    </source>
</evidence>
<feature type="transmembrane region" description="Helical" evidence="1">
    <location>
        <begin position="45"/>
        <end position="67"/>
    </location>
</feature>
<evidence type="ECO:0000313" key="2">
    <source>
        <dbReference type="EMBL" id="QUS55030.1"/>
    </source>
</evidence>